<dbReference type="SUPFAM" id="SSF52540">
    <property type="entry name" value="P-loop containing nucleoside triphosphate hydrolases"/>
    <property type="match status" value="1"/>
</dbReference>
<evidence type="ECO:0000256" key="4">
    <source>
        <dbReference type="SAM" id="Phobius"/>
    </source>
</evidence>
<keyword evidence="4" id="KW-0812">Transmembrane</keyword>
<dbReference type="PANTHER" id="PTHR42680">
    <property type="entry name" value="DCTP DEAMINASE"/>
    <property type="match status" value="1"/>
</dbReference>
<reference evidence="8 9" key="1">
    <citation type="submission" date="2018-10" db="EMBL/GenBank/DDBJ databases">
        <title>GWAS and RNA-Seq identify cryptic mechanisms of antimicrobial resistance in Acinetobacter baumannii.</title>
        <authorList>
            <person name="Sahl J.W."/>
        </authorList>
    </citation>
    <scope>NUCLEOTIDE SEQUENCE [LARGE SCALE GENOMIC DNA]</scope>
    <source>
        <strain evidence="8 9">TG31299</strain>
    </source>
</reference>
<dbReference type="EMBL" id="JARTMM020000001">
    <property type="protein sequence ID" value="MEC5498384.1"/>
    <property type="molecule type" value="Genomic_DNA"/>
</dbReference>
<feature type="domain" description="Guanylate kinase/L-type calcium channel beta subunit" evidence="5">
    <location>
        <begin position="3"/>
        <end position="167"/>
    </location>
</feature>
<evidence type="ECO:0000313" key="10">
    <source>
        <dbReference type="Proteomes" id="UP001174156"/>
    </source>
</evidence>
<evidence type="ECO:0000256" key="1">
    <source>
        <dbReference type="ARBA" id="ARBA00022801"/>
    </source>
</evidence>
<evidence type="ECO:0000259" key="5">
    <source>
        <dbReference type="Pfam" id="PF00625"/>
    </source>
</evidence>
<feature type="transmembrane region" description="Helical" evidence="4">
    <location>
        <begin position="365"/>
        <end position="388"/>
    </location>
</feature>
<dbReference type="PANTHER" id="PTHR42680:SF3">
    <property type="entry name" value="DCTP DEAMINASE"/>
    <property type="match status" value="1"/>
</dbReference>
<organism evidence="8 9">
    <name type="scientific">Acinetobacter baumannii</name>
    <dbReference type="NCBI Taxonomy" id="470"/>
    <lineage>
        <taxon>Bacteria</taxon>
        <taxon>Pseudomonadati</taxon>
        <taxon>Pseudomonadota</taxon>
        <taxon>Gammaproteobacteria</taxon>
        <taxon>Moraxellales</taxon>
        <taxon>Moraxellaceae</taxon>
        <taxon>Acinetobacter</taxon>
        <taxon>Acinetobacter calcoaceticus/baumannii complex</taxon>
    </lineage>
</organism>
<dbReference type="GO" id="GO:0008829">
    <property type="term" value="F:dCTP deaminase activity"/>
    <property type="evidence" value="ECO:0007669"/>
    <property type="project" value="InterPro"/>
</dbReference>
<dbReference type="InterPro" id="IPR011962">
    <property type="entry name" value="dCTP_deaminase"/>
</dbReference>
<dbReference type="Pfam" id="PF00625">
    <property type="entry name" value="Guanylate_kin"/>
    <property type="match status" value="1"/>
</dbReference>
<dbReference type="InterPro" id="IPR033704">
    <property type="entry name" value="dUTPase_trimeric"/>
</dbReference>
<keyword evidence="4" id="KW-1133">Transmembrane helix</keyword>
<dbReference type="GO" id="GO:0006229">
    <property type="term" value="P:dUTP biosynthetic process"/>
    <property type="evidence" value="ECO:0007669"/>
    <property type="project" value="InterPro"/>
</dbReference>
<gene>
    <name evidence="8" type="ORF">EA722_17855</name>
    <name evidence="7" type="ORF">P9867_018580</name>
    <name evidence="6" type="ORF">P9867_19675</name>
</gene>
<evidence type="ECO:0000256" key="2">
    <source>
        <dbReference type="ARBA" id="ARBA00023080"/>
    </source>
</evidence>
<reference evidence="7 10" key="2">
    <citation type="journal article" date="2023" name="Nat. Commun.">
        <title>Genomic dissection of endemic carbapenem resistance reveals metallo-beta-lactamase dissemination through clonal, plasmid and integron transfer.</title>
        <authorList>
            <person name="Macesic N."/>
            <person name="Hawkey J."/>
            <person name="Vezina B."/>
            <person name="Wisniewski J.A."/>
            <person name="Cottingham H."/>
            <person name="Blakeway L.V."/>
            <person name="Harshegyi T."/>
            <person name="Pragastis K."/>
            <person name="Badoordeen G.Z."/>
            <person name="Dennison A."/>
            <person name="Spelman D.W."/>
            <person name="Jenney A.W.J."/>
            <person name="Peleg A.Y."/>
        </authorList>
    </citation>
    <scope>NUCLEOTIDE SEQUENCE [LARGE SCALE GENOMIC DNA]</scope>
    <source>
        <strain evidence="7 10">CPO519</strain>
    </source>
</reference>
<dbReference type="SUPFAM" id="SSF51283">
    <property type="entry name" value="dUTPase-like"/>
    <property type="match status" value="1"/>
</dbReference>
<dbReference type="Proteomes" id="UP001174156">
    <property type="component" value="Unassembled WGS sequence"/>
</dbReference>
<evidence type="ECO:0000313" key="8">
    <source>
        <dbReference type="EMBL" id="RSP70004.1"/>
    </source>
</evidence>
<accession>A0A3R9RBS3</accession>
<evidence type="ECO:0000313" key="9">
    <source>
        <dbReference type="Proteomes" id="UP000269597"/>
    </source>
</evidence>
<comment type="caution">
    <text evidence="8">The sequence shown here is derived from an EMBL/GenBank/DDBJ whole genome shotgun (WGS) entry which is preliminary data.</text>
</comment>
<dbReference type="Gene3D" id="3.40.50.300">
    <property type="entry name" value="P-loop containing nucleotide triphosphate hydrolases"/>
    <property type="match status" value="1"/>
</dbReference>
<dbReference type="CDD" id="cd07557">
    <property type="entry name" value="trimeric_dUTPase"/>
    <property type="match status" value="1"/>
</dbReference>
<keyword evidence="3" id="KW-0175">Coiled coil</keyword>
<reference evidence="7" key="4">
    <citation type="submission" date="2024-01" db="EMBL/GenBank/DDBJ databases">
        <authorList>
            <person name="Macesic N."/>
        </authorList>
    </citation>
    <scope>NUCLEOTIDE SEQUENCE</scope>
    <source>
        <strain evidence="7">CPO519</strain>
    </source>
</reference>
<keyword evidence="2" id="KW-0546">Nucleotide metabolism</keyword>
<dbReference type="InterPro" id="IPR036157">
    <property type="entry name" value="dUTPase-like_sf"/>
</dbReference>
<name>A0A3R9RBS3_ACIBA</name>
<sequence>MKTLFVLVGIQGAGKSTVLEALVNKGFTILKPSTTRPPRHPSDNEYHFETDQTWGNEPYAWEIQRPNAKYGMRISELESSDSCITVFDPKQLSVLHQAAEHIKHEIITIGLNTIASIGEQNQRVTRDTSRMIITQSDFDEQLKTVCSSDIVISGDSDTLFHAIKSVISIISSRGGVLNKEIISNFINANTLLLKTKPGKVQTASYDLHLADIYWCQGKFQTLDNYNNHKLIIPPYSYVLVQAQEEANLPKFISGSFDLKVSMFFNGLILSNGPQVDPGYKGALFCMLYNANDEPFTLKRGSSFATIQFFITSTISEGYKGPYQNKVDFMDFIKQKGLEPKGGKILERLDNLNNNLAPKISTYQTIFWAIAAIVLGVSAWLWSMLYSVYSTADSKVSAAEENLKKFEVQLKKANTDLEKLQKKLDDKNEKSK</sequence>
<proteinExistence type="predicted"/>
<feature type="coiled-coil region" evidence="3">
    <location>
        <begin position="388"/>
        <end position="429"/>
    </location>
</feature>
<dbReference type="EMBL" id="RFBY01000094">
    <property type="protein sequence ID" value="RSP70004.1"/>
    <property type="molecule type" value="Genomic_DNA"/>
</dbReference>
<dbReference type="AlphaFoldDB" id="A0A3R9RBS3"/>
<dbReference type="EMBL" id="JARTMM010000135">
    <property type="protein sequence ID" value="MDK4883775.1"/>
    <property type="molecule type" value="Genomic_DNA"/>
</dbReference>
<evidence type="ECO:0000313" key="6">
    <source>
        <dbReference type="EMBL" id="MDK4883775.1"/>
    </source>
</evidence>
<dbReference type="Proteomes" id="UP000269597">
    <property type="component" value="Unassembled WGS sequence"/>
</dbReference>
<keyword evidence="4" id="KW-0472">Membrane</keyword>
<evidence type="ECO:0000256" key="3">
    <source>
        <dbReference type="SAM" id="Coils"/>
    </source>
</evidence>
<keyword evidence="1" id="KW-0378">Hydrolase</keyword>
<reference evidence="6" key="3">
    <citation type="submission" date="2023-01" db="EMBL/GenBank/DDBJ databases">
        <title>Genomic dissection of endemic carbapenem resistance: metallo-beta-lactamase gene dissemination through clonal, plasmid and integron transfer pathways.</title>
        <authorList>
            <person name="Macesic N."/>
        </authorList>
    </citation>
    <scope>NUCLEOTIDE SEQUENCE</scope>
    <source>
        <strain evidence="6">CPO519</strain>
    </source>
</reference>
<dbReference type="Pfam" id="PF22769">
    <property type="entry name" value="DCD"/>
    <property type="match status" value="1"/>
</dbReference>
<evidence type="ECO:0000313" key="7">
    <source>
        <dbReference type="EMBL" id="MEC5498384.1"/>
    </source>
</evidence>
<protein>
    <recommendedName>
        <fullName evidence="5">Guanylate kinase/L-type calcium channel beta subunit domain-containing protein</fullName>
    </recommendedName>
</protein>
<dbReference type="InterPro" id="IPR008145">
    <property type="entry name" value="GK/Ca_channel_bsu"/>
</dbReference>
<dbReference type="RefSeq" id="WP_002122455.1">
    <property type="nucleotide sequence ID" value="NZ_BKDF01000005.1"/>
</dbReference>
<dbReference type="InterPro" id="IPR027417">
    <property type="entry name" value="P-loop_NTPase"/>
</dbReference>
<dbReference type="Gene3D" id="2.70.40.10">
    <property type="match status" value="1"/>
</dbReference>